<proteinExistence type="predicted"/>
<keyword evidence="3" id="KW-1185">Reference proteome</keyword>
<accession>A0ABN7XLF4</accession>
<name>A0ABN7XLF4_GIGMA</name>
<dbReference type="Proteomes" id="UP000789901">
    <property type="component" value="Unassembled WGS sequence"/>
</dbReference>
<organism evidence="2 3">
    <name type="scientific">Gigaspora margarita</name>
    <dbReference type="NCBI Taxonomy" id="4874"/>
    <lineage>
        <taxon>Eukaryota</taxon>
        <taxon>Fungi</taxon>
        <taxon>Fungi incertae sedis</taxon>
        <taxon>Mucoromycota</taxon>
        <taxon>Glomeromycotina</taxon>
        <taxon>Glomeromycetes</taxon>
        <taxon>Diversisporales</taxon>
        <taxon>Gigasporaceae</taxon>
        <taxon>Gigaspora</taxon>
    </lineage>
</organism>
<evidence type="ECO:0000313" key="3">
    <source>
        <dbReference type="Proteomes" id="UP000789901"/>
    </source>
</evidence>
<gene>
    <name evidence="2" type="ORF">GMARGA_LOCUS44969</name>
</gene>
<reference evidence="2 3" key="1">
    <citation type="submission" date="2021-06" db="EMBL/GenBank/DDBJ databases">
        <authorList>
            <person name="Kallberg Y."/>
            <person name="Tangrot J."/>
            <person name="Rosling A."/>
        </authorList>
    </citation>
    <scope>NUCLEOTIDE SEQUENCE [LARGE SCALE GENOMIC DNA]</scope>
    <source>
        <strain evidence="2 3">120-4 pot B 10/14</strain>
    </source>
</reference>
<protein>
    <submittedName>
        <fullName evidence="2">42656_t:CDS:1</fullName>
    </submittedName>
</protein>
<evidence type="ECO:0000256" key="1">
    <source>
        <dbReference type="SAM" id="MobiDB-lite"/>
    </source>
</evidence>
<evidence type="ECO:0000313" key="2">
    <source>
        <dbReference type="EMBL" id="CAG8856148.1"/>
    </source>
</evidence>
<feature type="non-terminal residue" evidence="2">
    <location>
        <position position="89"/>
    </location>
</feature>
<comment type="caution">
    <text evidence="2">The sequence shown here is derived from an EMBL/GenBank/DDBJ whole genome shotgun (WGS) entry which is preliminary data.</text>
</comment>
<dbReference type="EMBL" id="CAJVQB010156626">
    <property type="protein sequence ID" value="CAG8856148.1"/>
    <property type="molecule type" value="Genomic_DNA"/>
</dbReference>
<sequence length="89" mass="9947">DDEIIQTSDNNGIWSSNNDEEQFSSQTNLNTINDNDHDNIFNTLNNVFDGLSNGVNNNIFNGRKDSYYPNALNSTESIVNSENLSSDLN</sequence>
<feature type="non-terminal residue" evidence="2">
    <location>
        <position position="1"/>
    </location>
</feature>
<feature type="region of interest" description="Disordered" evidence="1">
    <location>
        <begin position="1"/>
        <end position="25"/>
    </location>
</feature>